<dbReference type="GO" id="GO:0097347">
    <property type="term" value="C:TAM protein secretion complex"/>
    <property type="evidence" value="ECO:0007669"/>
    <property type="project" value="TreeGrafter"/>
</dbReference>
<evidence type="ECO:0000313" key="7">
    <source>
        <dbReference type="Proteomes" id="UP000309138"/>
    </source>
</evidence>
<proteinExistence type="predicted"/>
<dbReference type="OrthoDB" id="7784409at2"/>
<comment type="subcellular location">
    <subcellularLocation>
        <location evidence="1">Membrane</location>
        <topology evidence="1">Single-pass membrane protein</topology>
    </subcellularLocation>
</comment>
<name>A0A4U1L7H3_9SPHN</name>
<protein>
    <submittedName>
        <fullName evidence="6">Translocation/assembly module TamB</fullName>
    </submittedName>
</protein>
<evidence type="ECO:0000256" key="3">
    <source>
        <dbReference type="ARBA" id="ARBA00022989"/>
    </source>
</evidence>
<feature type="domain" description="Translocation and assembly module TamB C-terminal" evidence="5">
    <location>
        <begin position="1004"/>
        <end position="1347"/>
    </location>
</feature>
<dbReference type="PANTHER" id="PTHR36985:SF1">
    <property type="entry name" value="TRANSLOCATION AND ASSEMBLY MODULE SUBUNIT TAMB"/>
    <property type="match status" value="1"/>
</dbReference>
<keyword evidence="4" id="KW-0472">Membrane</keyword>
<accession>A0A4U1L7H3</accession>
<evidence type="ECO:0000313" key="6">
    <source>
        <dbReference type="EMBL" id="TKD52315.1"/>
    </source>
</evidence>
<dbReference type="PANTHER" id="PTHR36985">
    <property type="entry name" value="TRANSLOCATION AND ASSEMBLY MODULE SUBUNIT TAMB"/>
    <property type="match status" value="1"/>
</dbReference>
<dbReference type="Pfam" id="PF04357">
    <property type="entry name" value="TamB"/>
    <property type="match status" value="1"/>
</dbReference>
<keyword evidence="2" id="KW-0812">Transmembrane</keyword>
<gene>
    <name evidence="6" type="ORF">FBR43_14015</name>
</gene>
<sequence>MLLDTQAGRRWVVDRVAALEPANGLRYRIGRIDGSLYGEATLVDVRVYDPRGLVFAAPCAELDWRPLAWSANRLDIRRLVIPRATLLRVPEPRPTGRQGPILPGFDIAIGWLAVDRLELAEGVAGPARVGRIVGRADIRNRRALIDLAALVAGSDFVRVDLDAAPDRDRFDLAARGRGRGDGVLARMLGVAQPIAFEVAGDGRWRRWQGRAAASLGDASLADLRLGVEDGRYTLGGTVAPSLMLRGRLQRLTAPVVRVNGAATLANRRLEGTLSVRSPALLIEASGGVDLAESRWRDLRIAALLDRPPALFPNMTGRDIALRAVLDGAFATARFDYRLSATRVAFDQTGFETVRVSGSGRLSRAPVIVPVRLTAARVTGVGEVAGGILRNLVVTGPLAVTAQSVTSDRLELRSDQLSGRIMLFLDLATGRYEVGLAGGLQRYLIPGLGLVEVDSRLTVVPGASGGTRIVGRGTARVLRLDNSFFATLFGGLPRIATGLERGPDRVLYFRGLVLNSPLLDVRGNGLRRVDGSFYFEGSGRHATYGPVTLKLDGNIARPRVELRLASPNDTLGLADVQARLDPVAEGYRFTAAGGSRLGPFESDGTIVLPSGGTPRIEVARIDVAGTRGKGALVIVAGGFDGRIDFTGGGLAGNLQFVPQGGVQGITGDVTAQGATIAGDLAIRSGRLTFSSLLDPEGASIEARLTARGLRRGALSLARLDASGRLRGGSGSAKVTLAGSRGRGFAIDADIAIADDRYTVTGGGSVDGRPLKLVAPAVLTRDDDGWQLGSTRLTFAGGEGTLAGRFGGDATAIDASVRAMPLTVLDIGFPGLGLGGTASGSVRYASDASGAPTGSIDMTVRGLARAGLVLSSRPIDLGVRANLSPARAGLRAVMASGGRTIGRAQMRLAPLGQGSLADRLANAALFGQLRYNGPADSLWRLTGIELFDLSGPVAIGADVTGRLADPRIRGAVRTTDARIESAVTGTVLRNVAASGRFDGSRLVVDRFQARDRGDGTVSGSGSFDLSAARGFGIDLAIEARRALLIDRDDFGATVTGPITIRSDGAGGTIGGEVTLDASRYQLGRAVAATPLPRLAVTEINRPEGDDVEAAVATPWRLDLRARAPGGMIVTGLGLDSEWAANLRIGGEPTNPQIRGRLDLVRGDYEFAGRDFDLDRGSIQFDGSVPANPALDIVANADTQGLNATIRVGGNALRPEITFSSVPALPEDELLSRLLFGTSITNLSAPEALQLAAAVAALQDGGDGLNPINAVRRAAGLDRLRIIAADPQTGQGTAIAAGKFVTRRTYVEIISDGQGYSATRVEFQITRWLSLLSSISTIGRQSANVRVSRDY</sequence>
<evidence type="ECO:0000256" key="1">
    <source>
        <dbReference type="ARBA" id="ARBA00004167"/>
    </source>
</evidence>
<dbReference type="GO" id="GO:0005886">
    <property type="term" value="C:plasma membrane"/>
    <property type="evidence" value="ECO:0007669"/>
    <property type="project" value="InterPro"/>
</dbReference>
<dbReference type="RefSeq" id="WP_136944241.1">
    <property type="nucleotide sequence ID" value="NZ_SWKR01000002.1"/>
</dbReference>
<organism evidence="6 7">
    <name type="scientific">Sphingomonas baiyangensis</name>
    <dbReference type="NCBI Taxonomy" id="2572576"/>
    <lineage>
        <taxon>Bacteria</taxon>
        <taxon>Pseudomonadati</taxon>
        <taxon>Pseudomonadota</taxon>
        <taxon>Alphaproteobacteria</taxon>
        <taxon>Sphingomonadales</taxon>
        <taxon>Sphingomonadaceae</taxon>
        <taxon>Sphingomonas</taxon>
    </lineage>
</organism>
<dbReference type="InterPro" id="IPR007452">
    <property type="entry name" value="TamB_C"/>
</dbReference>
<dbReference type="GO" id="GO:0009306">
    <property type="term" value="P:protein secretion"/>
    <property type="evidence" value="ECO:0007669"/>
    <property type="project" value="InterPro"/>
</dbReference>
<keyword evidence="7" id="KW-1185">Reference proteome</keyword>
<evidence type="ECO:0000259" key="5">
    <source>
        <dbReference type="Pfam" id="PF04357"/>
    </source>
</evidence>
<keyword evidence="3" id="KW-1133">Transmembrane helix</keyword>
<evidence type="ECO:0000256" key="2">
    <source>
        <dbReference type="ARBA" id="ARBA00022692"/>
    </source>
</evidence>
<dbReference type="EMBL" id="SWKR01000002">
    <property type="protein sequence ID" value="TKD52315.1"/>
    <property type="molecule type" value="Genomic_DNA"/>
</dbReference>
<reference evidence="6 7" key="1">
    <citation type="submission" date="2019-04" db="EMBL/GenBank/DDBJ databases">
        <authorList>
            <person name="Yang Y."/>
            <person name="Wei D."/>
        </authorList>
    </citation>
    <scope>NUCLEOTIDE SEQUENCE [LARGE SCALE GENOMIC DNA]</scope>
    <source>
        <strain evidence="6 7">L-1-4w-11</strain>
    </source>
</reference>
<dbReference type="Proteomes" id="UP000309138">
    <property type="component" value="Unassembled WGS sequence"/>
</dbReference>
<comment type="caution">
    <text evidence="6">The sequence shown here is derived from an EMBL/GenBank/DDBJ whole genome shotgun (WGS) entry which is preliminary data.</text>
</comment>
<evidence type="ECO:0000256" key="4">
    <source>
        <dbReference type="ARBA" id="ARBA00023136"/>
    </source>
</evidence>